<gene>
    <name evidence="1" type="ORF">BDV33DRAFT_80405</name>
</gene>
<dbReference type="EMBL" id="ML733692">
    <property type="protein sequence ID" value="KAB8213130.1"/>
    <property type="molecule type" value="Genomic_DNA"/>
</dbReference>
<organism evidence="1 2">
    <name type="scientific">Aspergillus novoparasiticus</name>
    <dbReference type="NCBI Taxonomy" id="986946"/>
    <lineage>
        <taxon>Eukaryota</taxon>
        <taxon>Fungi</taxon>
        <taxon>Dikarya</taxon>
        <taxon>Ascomycota</taxon>
        <taxon>Pezizomycotina</taxon>
        <taxon>Eurotiomycetes</taxon>
        <taxon>Eurotiomycetidae</taxon>
        <taxon>Eurotiales</taxon>
        <taxon>Aspergillaceae</taxon>
        <taxon>Aspergillus</taxon>
        <taxon>Aspergillus subgen. Circumdati</taxon>
    </lineage>
</organism>
<keyword evidence="2" id="KW-1185">Reference proteome</keyword>
<evidence type="ECO:0000313" key="2">
    <source>
        <dbReference type="Proteomes" id="UP000326799"/>
    </source>
</evidence>
<name>A0A5N6E9N4_9EURO</name>
<dbReference type="Proteomes" id="UP000326799">
    <property type="component" value="Unassembled WGS sequence"/>
</dbReference>
<accession>A0A5N6E9N4</accession>
<protein>
    <submittedName>
        <fullName evidence="1">Uncharacterized protein</fullName>
    </submittedName>
</protein>
<sequence>MNFLSLFTGFSQIRTTRDCFSLVSTKSTNFYQTFGLRKKSSYSFTPRRQLGPCDLLSLWTFCMWASVTRSPVSLKRRLEILGLFAGTLYYETFSIYQSLRQFLGLVTEKYRNIPEDQVTNGGFVNSATRQAHSWPVDCPFQSCPLEFLGAILDIRCKSHGYIQTHAARSWKQCH</sequence>
<reference evidence="1 2" key="1">
    <citation type="submission" date="2019-04" db="EMBL/GenBank/DDBJ databases">
        <title>Fungal friends and foes A comparative genomics study of 23 Aspergillus species from section Flavi.</title>
        <authorList>
            <consortium name="DOE Joint Genome Institute"/>
            <person name="Kjaerbolling I."/>
            <person name="Vesth T.C."/>
            <person name="Frisvad J.C."/>
            <person name="Nybo J.L."/>
            <person name="Theobald S."/>
            <person name="Kildgaard S."/>
            <person name="Petersen T.I."/>
            <person name="Kuo A."/>
            <person name="Sato A."/>
            <person name="Lyhne E.K."/>
            <person name="Kogle M.E."/>
            <person name="Wiebenga A."/>
            <person name="Kun R.S."/>
            <person name="Lubbers R.J."/>
            <person name="Makela M.R."/>
            <person name="Barry K."/>
            <person name="Chovatia M."/>
            <person name="Clum A."/>
            <person name="Daum C."/>
            <person name="Haridas S."/>
            <person name="He G."/>
            <person name="LaButti K."/>
            <person name="Lipzen A."/>
            <person name="Mondo S."/>
            <person name="Pangilinan J."/>
            <person name="Riley R."/>
            <person name="Salamov A."/>
            <person name="Simmons B.A."/>
            <person name="Magnuson J.K."/>
            <person name="Henrissat B."/>
            <person name="Mortensen U.H."/>
            <person name="Larsen T.O."/>
            <person name="De vries R.P."/>
            <person name="Grigoriev I.V."/>
            <person name="Machida M."/>
            <person name="Baker S.E."/>
            <person name="Andersen M.R."/>
        </authorList>
    </citation>
    <scope>NUCLEOTIDE SEQUENCE [LARGE SCALE GENOMIC DNA]</scope>
    <source>
        <strain evidence="1 2">CBS 126849</strain>
    </source>
</reference>
<dbReference type="AlphaFoldDB" id="A0A5N6E9N4"/>
<evidence type="ECO:0000313" key="1">
    <source>
        <dbReference type="EMBL" id="KAB8213130.1"/>
    </source>
</evidence>
<proteinExistence type="predicted"/>